<evidence type="ECO:0000259" key="5">
    <source>
        <dbReference type="PROSITE" id="PS50864"/>
    </source>
</evidence>
<evidence type="ECO:0000313" key="6">
    <source>
        <dbReference type="Ensembl" id="ENSAPEP00000000971.1"/>
    </source>
</evidence>
<reference evidence="6" key="3">
    <citation type="submission" date="2025-09" db="UniProtKB">
        <authorList>
            <consortium name="Ensembl"/>
        </authorList>
    </citation>
    <scope>IDENTIFICATION</scope>
</reference>
<feature type="compositionally biased region" description="Basic and acidic residues" evidence="4">
    <location>
        <begin position="205"/>
        <end position="232"/>
    </location>
</feature>
<name>A0A3P8RLC1_AMPPE</name>
<dbReference type="Pfam" id="PF01342">
    <property type="entry name" value="SAND"/>
    <property type="match status" value="1"/>
</dbReference>
<evidence type="ECO:0000313" key="7">
    <source>
        <dbReference type="Proteomes" id="UP000265080"/>
    </source>
</evidence>
<keyword evidence="1" id="KW-0805">Transcription regulation</keyword>
<dbReference type="PANTHER" id="PTHR10417:SF9">
    <property type="entry name" value="SP140 NUCLEAR BODY PROTEIN"/>
    <property type="match status" value="1"/>
</dbReference>
<organism evidence="6 7">
    <name type="scientific">Amphiprion percula</name>
    <name type="common">Orange clownfish</name>
    <name type="synonym">Lutjanus percula</name>
    <dbReference type="NCBI Taxonomy" id="161767"/>
    <lineage>
        <taxon>Eukaryota</taxon>
        <taxon>Metazoa</taxon>
        <taxon>Chordata</taxon>
        <taxon>Craniata</taxon>
        <taxon>Vertebrata</taxon>
        <taxon>Euteleostomi</taxon>
        <taxon>Actinopterygii</taxon>
        <taxon>Neopterygii</taxon>
        <taxon>Teleostei</taxon>
        <taxon>Neoteleostei</taxon>
        <taxon>Acanthomorphata</taxon>
        <taxon>Ovalentaria</taxon>
        <taxon>Pomacentridae</taxon>
        <taxon>Amphiprion</taxon>
    </lineage>
</organism>
<keyword evidence="7" id="KW-1185">Reference proteome</keyword>
<feature type="compositionally biased region" description="Polar residues" evidence="4">
    <location>
        <begin position="288"/>
        <end position="305"/>
    </location>
</feature>
<dbReference type="Gene3D" id="3.10.390.10">
    <property type="entry name" value="SAND domain-like"/>
    <property type="match status" value="1"/>
</dbReference>
<dbReference type="GO" id="GO:0000978">
    <property type="term" value="F:RNA polymerase II cis-regulatory region sequence-specific DNA binding"/>
    <property type="evidence" value="ECO:0007669"/>
    <property type="project" value="TreeGrafter"/>
</dbReference>
<dbReference type="Ensembl" id="ENSAPET00000000996.1">
    <property type="protein sequence ID" value="ENSAPEP00000000971.1"/>
    <property type="gene ID" value="ENSAPEG00000000750.1"/>
</dbReference>
<dbReference type="GeneTree" id="ENSGT01110000267509"/>
<dbReference type="SMART" id="SM00258">
    <property type="entry name" value="SAND"/>
    <property type="match status" value="1"/>
</dbReference>
<feature type="region of interest" description="Disordered" evidence="4">
    <location>
        <begin position="427"/>
        <end position="460"/>
    </location>
</feature>
<dbReference type="GO" id="GO:0006357">
    <property type="term" value="P:regulation of transcription by RNA polymerase II"/>
    <property type="evidence" value="ECO:0007669"/>
    <property type="project" value="TreeGrafter"/>
</dbReference>
<feature type="region of interest" description="Disordered" evidence="4">
    <location>
        <begin position="1"/>
        <end position="93"/>
    </location>
</feature>
<feature type="compositionally biased region" description="Polar residues" evidence="4">
    <location>
        <begin position="380"/>
        <end position="402"/>
    </location>
</feature>
<feature type="compositionally biased region" description="Acidic residues" evidence="4">
    <location>
        <begin position="55"/>
        <end position="73"/>
    </location>
</feature>
<feature type="domain" description="SAND" evidence="5">
    <location>
        <begin position="74"/>
        <end position="153"/>
    </location>
</feature>
<protein>
    <recommendedName>
        <fullName evidence="5">SAND domain-containing protein</fullName>
    </recommendedName>
</protein>
<evidence type="ECO:0000256" key="3">
    <source>
        <dbReference type="ARBA" id="ARBA00023242"/>
    </source>
</evidence>
<evidence type="ECO:0000256" key="4">
    <source>
        <dbReference type="SAM" id="MobiDB-lite"/>
    </source>
</evidence>
<accession>A0A3P8RLC1</accession>
<feature type="compositionally biased region" description="Acidic residues" evidence="4">
    <location>
        <begin position="13"/>
        <end position="31"/>
    </location>
</feature>
<feature type="region of interest" description="Disordered" evidence="4">
    <location>
        <begin position="160"/>
        <end position="232"/>
    </location>
</feature>
<dbReference type="PANTHER" id="PTHR10417">
    <property type="entry name" value="GLUCOCORTICOID MODULATORY ELEMENT-BINDING PROTEIN"/>
    <property type="match status" value="1"/>
</dbReference>
<evidence type="ECO:0000256" key="2">
    <source>
        <dbReference type="ARBA" id="ARBA00023163"/>
    </source>
</evidence>
<dbReference type="Proteomes" id="UP000265080">
    <property type="component" value="Chromosome 14"/>
</dbReference>
<dbReference type="AlphaFoldDB" id="A0A3P8RLC1"/>
<keyword evidence="2" id="KW-0804">Transcription</keyword>
<dbReference type="OMA" id="INQEARA"/>
<feature type="region of interest" description="Disordered" evidence="4">
    <location>
        <begin position="282"/>
        <end position="402"/>
    </location>
</feature>
<dbReference type="PROSITE" id="PS50864">
    <property type="entry name" value="SAND"/>
    <property type="match status" value="1"/>
</dbReference>
<reference evidence="6" key="2">
    <citation type="submission" date="2025-08" db="UniProtKB">
        <authorList>
            <consortium name="Ensembl"/>
        </authorList>
    </citation>
    <scope>IDENTIFICATION</scope>
</reference>
<feature type="compositionally biased region" description="Polar residues" evidence="4">
    <location>
        <begin position="359"/>
        <end position="369"/>
    </location>
</feature>
<sequence>MKRRRTWARPLPVDDDDENDNNDEEEEEEESTSDRRDSLRKRKKVNYWTDAHVDGEDEEDEYEEDEEEGEEEGEHSQTTPENSPLPVTCGTKKGMMDTEKLHRGEPCIEYQGDFCTPPEFEDIAGKSRAKKWKTSIFYKRKPLQYYFDKELLTTVGYHRRRRETAKQTTPSGRESPCSVASEEESTGSKNDCENMVMLIEDSEDERFGAENDTKVRDPAKRKDEEVKNGEMKDEEVTVAADFHVDNDATEECIQLIATEFYKQVAKKTQVKVALERIQLVVGPAAESDSCTPLQARSDDQTSSTELPEEAERLCEDEDAHSDKEDEHNSPAAAELYDSPAAHAYSPQTSDPLIIADVSGPSTSPPNVQTEDPGEPDVPSSGLNTAQSHGIKLETSSPQTSKASDYIQEPSLNAGPYILETSTIKTSDYSPVKPSLNAGPYIQEEPTNHLPSGPPSDDDTIDVDQLKREKLKMQLKVLKLQEEYYTLKILKLKE</sequence>
<dbReference type="InterPro" id="IPR000770">
    <property type="entry name" value="SAND_dom"/>
</dbReference>
<reference evidence="6 7" key="1">
    <citation type="submission" date="2018-03" db="EMBL/GenBank/DDBJ databases">
        <title>Finding Nemo's genes: A chromosome-scale reference assembly of the genome of the orange clownfish Amphiprion percula.</title>
        <authorList>
            <person name="Lehmann R."/>
        </authorList>
    </citation>
    <scope>NUCLEOTIDE SEQUENCE</scope>
</reference>
<dbReference type="GO" id="GO:0046872">
    <property type="term" value="F:metal ion binding"/>
    <property type="evidence" value="ECO:0007669"/>
    <property type="project" value="UniProtKB-KW"/>
</dbReference>
<dbReference type="STRING" id="161767.ENSAPEP00000000971"/>
<proteinExistence type="predicted"/>
<dbReference type="InterPro" id="IPR010919">
    <property type="entry name" value="SAND-like_dom_sf"/>
</dbReference>
<evidence type="ECO:0000256" key="1">
    <source>
        <dbReference type="ARBA" id="ARBA00023015"/>
    </source>
</evidence>
<dbReference type="SUPFAM" id="SSF63763">
    <property type="entry name" value="SAND domain-like"/>
    <property type="match status" value="1"/>
</dbReference>
<dbReference type="GO" id="GO:0005634">
    <property type="term" value="C:nucleus"/>
    <property type="evidence" value="ECO:0007669"/>
    <property type="project" value="TreeGrafter"/>
</dbReference>
<keyword evidence="3" id="KW-0539">Nucleus</keyword>